<dbReference type="EMBL" id="AAKCWS010000025">
    <property type="protein sequence ID" value="ECQ7807487.1"/>
    <property type="molecule type" value="Genomic_DNA"/>
</dbReference>
<evidence type="ECO:0000313" key="1">
    <source>
        <dbReference type="EMBL" id="ECQ7807487.1"/>
    </source>
</evidence>
<dbReference type="AlphaFoldDB" id="A0A5U7NI48"/>
<reference evidence="1" key="1">
    <citation type="submission" date="2019-09" db="EMBL/GenBank/DDBJ databases">
        <authorList>
            <consortium name="PulseNet: The National Subtyping Network for Foodborne Disease Surveillance"/>
            <person name="Tarr C.L."/>
            <person name="Trees E."/>
            <person name="Katz L.S."/>
            <person name="Carleton-Romer H.A."/>
            <person name="Stroika S."/>
            <person name="Kucerova Z."/>
            <person name="Roache K.F."/>
            <person name="Sabol A.L."/>
            <person name="Besser J."/>
            <person name="Gerner-Smidt P."/>
        </authorList>
    </citation>
    <scope>NUCLEOTIDE SEQUENCE</scope>
    <source>
        <strain evidence="2">PNUSAS001905</strain>
        <strain evidence="1">PNUSAS076849</strain>
    </source>
</reference>
<dbReference type="RefSeq" id="WP_134949956.1">
    <property type="nucleotide sequence ID" value="NZ_JBNQQI010000013.1"/>
</dbReference>
<proteinExistence type="predicted"/>
<dbReference type="EMBL" id="AALNJJ010000038">
    <property type="protein sequence ID" value="EDB4032472.1"/>
    <property type="molecule type" value="Genomic_DNA"/>
</dbReference>
<comment type="caution">
    <text evidence="1">The sequence shown here is derived from an EMBL/GenBank/DDBJ whole genome shotgun (WGS) entry which is preliminary data.</text>
</comment>
<accession>A0A5U7NI48</accession>
<organism evidence="1">
    <name type="scientific">Salmonella enterica</name>
    <name type="common">Salmonella choleraesuis</name>
    <dbReference type="NCBI Taxonomy" id="28901"/>
    <lineage>
        <taxon>Bacteria</taxon>
        <taxon>Pseudomonadati</taxon>
        <taxon>Pseudomonadota</taxon>
        <taxon>Gammaproteobacteria</taxon>
        <taxon>Enterobacterales</taxon>
        <taxon>Enterobacteriaceae</taxon>
        <taxon>Salmonella</taxon>
    </lineage>
</organism>
<evidence type="ECO:0000313" key="2">
    <source>
        <dbReference type="EMBL" id="EDB4032472.1"/>
    </source>
</evidence>
<gene>
    <name evidence="2" type="ORF">A6J25_18520</name>
    <name evidence="1" type="ORF">F0Z77_15215</name>
</gene>
<name>A0A5U7NI48_SALER</name>
<protein>
    <submittedName>
        <fullName evidence="1">Uncharacterized protein</fullName>
    </submittedName>
</protein>
<sequence>MVAIASMKVLAFLYLYTRHISSGMCVGFPRFPSHLIMSPPGIRRAACLQPELFRVHNGANAFYSHSYF</sequence>